<dbReference type="OrthoDB" id="9787729at2"/>
<dbReference type="AlphaFoldDB" id="A0A2H3KVN3"/>
<evidence type="ECO:0000259" key="2">
    <source>
        <dbReference type="Pfam" id="PF01058"/>
    </source>
</evidence>
<protein>
    <submittedName>
        <fullName evidence="3">Oxidoreductase</fullName>
    </submittedName>
</protein>
<proteinExistence type="predicted"/>
<dbReference type="PANTHER" id="PTHR42845:SF1">
    <property type="entry name" value="HYDROGENASE SMALL SUBUNIT"/>
    <property type="match status" value="1"/>
</dbReference>
<dbReference type="SUPFAM" id="SSF56770">
    <property type="entry name" value="HydA/Nqo6-like"/>
    <property type="match status" value="1"/>
</dbReference>
<dbReference type="InterPro" id="IPR006137">
    <property type="entry name" value="NADH_UbQ_OxRdtase-like_20kDa"/>
</dbReference>
<evidence type="ECO:0000313" key="3">
    <source>
        <dbReference type="EMBL" id="PDV99405.1"/>
    </source>
</evidence>
<keyword evidence="4" id="KW-1185">Reference proteome</keyword>
<gene>
    <name evidence="3" type="ORF">A9Q02_12220</name>
</gene>
<dbReference type="GO" id="GO:0016491">
    <property type="term" value="F:oxidoreductase activity"/>
    <property type="evidence" value="ECO:0007669"/>
    <property type="project" value="UniProtKB-KW"/>
</dbReference>
<comment type="caution">
    <text evidence="3">The sequence shown here is derived from an EMBL/GenBank/DDBJ whole genome shotgun (WGS) entry which is preliminary data.</text>
</comment>
<accession>A0A2H3KVN3</accession>
<dbReference type="Gene3D" id="3.40.50.700">
    <property type="entry name" value="NADH:ubiquinone oxidoreductase-like, 20kDa subunit"/>
    <property type="match status" value="1"/>
</dbReference>
<dbReference type="Proteomes" id="UP000220922">
    <property type="component" value="Unassembled WGS sequence"/>
</dbReference>
<dbReference type="PANTHER" id="PTHR42845">
    <property type="entry name" value="COENZYME F420-REDUCING HYDROGENASE, GAMMA SUBUNIT"/>
    <property type="match status" value="1"/>
</dbReference>
<dbReference type="InterPro" id="IPR037024">
    <property type="entry name" value="NiFe_Hase_small_N_sf"/>
</dbReference>
<feature type="domain" description="NADH:ubiquinone oxidoreductase-like 20kDa subunit" evidence="2">
    <location>
        <begin position="14"/>
        <end position="163"/>
    </location>
</feature>
<reference evidence="3 4" key="1">
    <citation type="submission" date="2016-05" db="EMBL/GenBank/DDBJ databases">
        <authorList>
            <person name="Lavstsen T."/>
            <person name="Jespersen J.S."/>
        </authorList>
    </citation>
    <scope>NUCLEOTIDE SEQUENCE [LARGE SCALE GENOMIC DNA]</scope>
    <source>
        <strain evidence="3 4">B7-9</strain>
    </source>
</reference>
<name>A0A2H3KVN3_9CHLR</name>
<dbReference type="EMBL" id="LYXE01000072">
    <property type="protein sequence ID" value="PDV99405.1"/>
    <property type="molecule type" value="Genomic_DNA"/>
</dbReference>
<evidence type="ECO:0000313" key="4">
    <source>
        <dbReference type="Proteomes" id="UP000220922"/>
    </source>
</evidence>
<organism evidence="3 4">
    <name type="scientific">Candidatus Chloroploca asiatica</name>
    <dbReference type="NCBI Taxonomy" id="1506545"/>
    <lineage>
        <taxon>Bacteria</taxon>
        <taxon>Bacillati</taxon>
        <taxon>Chloroflexota</taxon>
        <taxon>Chloroflexia</taxon>
        <taxon>Chloroflexales</taxon>
        <taxon>Chloroflexineae</taxon>
        <taxon>Oscillochloridaceae</taxon>
        <taxon>Candidatus Chloroploca</taxon>
    </lineage>
</organism>
<dbReference type="GO" id="GO:0051536">
    <property type="term" value="F:iron-sulfur cluster binding"/>
    <property type="evidence" value="ECO:0007669"/>
    <property type="project" value="InterPro"/>
</dbReference>
<dbReference type="InterPro" id="IPR051349">
    <property type="entry name" value="Hydrogenase_assoc-protein"/>
</dbReference>
<sequence>MNRLKLATVWLGGCSGCHMSLLDLDEWLIDLAAHVELVYSPIADQKTFPEGVDLALVEGAIANEEHLELIQDVRERSRMVIALGDCAVTGNVTALRNPLGEARSILQQVYIEHGDPRGILPSTPGIVPILLDQVVPIHMIIPVDLFLAGCPPSGPRIRAVLEALLAGTPPELAGGFG</sequence>
<evidence type="ECO:0000256" key="1">
    <source>
        <dbReference type="ARBA" id="ARBA00023002"/>
    </source>
</evidence>
<dbReference type="Pfam" id="PF01058">
    <property type="entry name" value="Oxidored_q6"/>
    <property type="match status" value="1"/>
</dbReference>
<keyword evidence="1" id="KW-0560">Oxidoreductase</keyword>
<dbReference type="RefSeq" id="WP_097651879.1">
    <property type="nucleotide sequence ID" value="NZ_LYXE01000072.1"/>
</dbReference>